<evidence type="ECO:0000256" key="13">
    <source>
        <dbReference type="PIRNR" id="PIRNR000014"/>
    </source>
</evidence>
<dbReference type="GO" id="GO:0009276">
    <property type="term" value="C:Gram-negative-bacterium-type cell wall"/>
    <property type="evidence" value="ECO:0007669"/>
    <property type="project" value="UniProtKB-UniRule"/>
</dbReference>
<evidence type="ECO:0000256" key="12">
    <source>
        <dbReference type="ARBA" id="ARBA00023136"/>
    </source>
</evidence>
<feature type="binding site" description="covalent" evidence="14">
    <location>
        <position position="141"/>
    </location>
    <ligand>
        <name>heme</name>
        <dbReference type="ChEBI" id="CHEBI:30413"/>
        <label>3</label>
    </ligand>
</feature>
<feature type="domain" description="NapC/NirT cytochrome c N-terminal" evidence="17">
    <location>
        <begin position="11"/>
        <end position="184"/>
    </location>
</feature>
<comment type="caution">
    <text evidence="19">The sequence shown here is derived from an EMBL/GenBank/DDBJ whole genome shotgun (WGS) entry which is preliminary data.</text>
</comment>
<evidence type="ECO:0000256" key="4">
    <source>
        <dbReference type="ARBA" id="ARBA00022475"/>
    </source>
</evidence>
<evidence type="ECO:0000256" key="14">
    <source>
        <dbReference type="PIRSR" id="PIRSR000014-1"/>
    </source>
</evidence>
<evidence type="ECO:0000256" key="16">
    <source>
        <dbReference type="SAM" id="Phobius"/>
    </source>
</evidence>
<dbReference type="InterPro" id="IPR051174">
    <property type="entry name" value="Cytochrome_c-type_ET"/>
</dbReference>
<dbReference type="GO" id="GO:0005886">
    <property type="term" value="C:plasma membrane"/>
    <property type="evidence" value="ECO:0007669"/>
    <property type="project" value="UniProtKB-SubCell"/>
</dbReference>
<evidence type="ECO:0000313" key="18">
    <source>
        <dbReference type="EMBL" id="MDI9093563.1"/>
    </source>
</evidence>
<evidence type="ECO:0000256" key="5">
    <source>
        <dbReference type="ARBA" id="ARBA00022519"/>
    </source>
</evidence>
<dbReference type="NCBIfam" id="TIGR02162">
    <property type="entry name" value="torC"/>
    <property type="match status" value="1"/>
</dbReference>
<dbReference type="SUPFAM" id="SSF48695">
    <property type="entry name" value="Multiheme cytochromes"/>
    <property type="match status" value="1"/>
</dbReference>
<evidence type="ECO:0000256" key="10">
    <source>
        <dbReference type="ARBA" id="ARBA00022989"/>
    </source>
</evidence>
<dbReference type="GO" id="GO:0005506">
    <property type="term" value="F:iron ion binding"/>
    <property type="evidence" value="ECO:0007669"/>
    <property type="project" value="UniProtKB-UniRule"/>
</dbReference>
<comment type="PTM">
    <text evidence="14">Binds 5 heme groups per subunit.</text>
</comment>
<keyword evidence="12 13" id="KW-0472">Membrane</keyword>
<evidence type="ECO:0000256" key="7">
    <source>
        <dbReference type="ARBA" id="ARBA00022692"/>
    </source>
</evidence>
<evidence type="ECO:0000259" key="17">
    <source>
        <dbReference type="Pfam" id="PF03264"/>
    </source>
</evidence>
<feature type="binding site" description="axial binding residue" evidence="15">
    <location>
        <position position="81"/>
    </location>
    <ligand>
        <name>heme</name>
        <dbReference type="ChEBI" id="CHEBI:30413"/>
        <label>2</label>
    </ligand>
    <ligandPart>
        <name>Fe</name>
        <dbReference type="ChEBI" id="CHEBI:18248"/>
    </ligandPart>
</feature>
<feature type="binding site" description="covalent" evidence="14">
    <location>
        <position position="332"/>
    </location>
    <ligand>
        <name>heme</name>
        <dbReference type="ChEBI" id="CHEBI:30413"/>
        <label>5</label>
    </ligand>
</feature>
<comment type="similarity">
    <text evidence="2 13">Belongs to the TorC/TorY family.</text>
</comment>
<dbReference type="AlphaFoldDB" id="A0A264VUS5"/>
<dbReference type="NCBIfam" id="NF011606">
    <property type="entry name" value="PRK15032.1"/>
    <property type="match status" value="1"/>
</dbReference>
<dbReference type="PANTHER" id="PTHR30333:SF2">
    <property type="entry name" value="CYTOCHROME C-TYPE PROTEIN TORC"/>
    <property type="match status" value="1"/>
</dbReference>
<feature type="binding site" description="covalent" evidence="14">
    <location>
        <position position="173"/>
    </location>
    <ligand>
        <name>heme</name>
        <dbReference type="ChEBI" id="CHEBI:30413"/>
        <label>4</label>
    </ligand>
</feature>
<protein>
    <recommendedName>
        <fullName evidence="13">Cytochrome c-type protein</fullName>
    </recommendedName>
</protein>
<accession>A0A264VUS5</accession>
<dbReference type="InterPro" id="IPR005126">
    <property type="entry name" value="NapC/NirT_cyt_c_N"/>
</dbReference>
<dbReference type="GO" id="GO:0009055">
    <property type="term" value="F:electron transfer activity"/>
    <property type="evidence" value="ECO:0007669"/>
    <property type="project" value="UniProtKB-UniRule"/>
</dbReference>
<evidence type="ECO:0000256" key="8">
    <source>
        <dbReference type="ARBA" id="ARBA00022723"/>
    </source>
</evidence>
<dbReference type="RefSeq" id="WP_094961309.1">
    <property type="nucleotide sequence ID" value="NZ_JADSTA010000002.1"/>
</dbReference>
<dbReference type="InterPro" id="IPR038266">
    <property type="entry name" value="NapC/NirT_cytc_sf"/>
</dbReference>
<reference evidence="18" key="2">
    <citation type="submission" date="2022-10" db="EMBL/GenBank/DDBJ databases">
        <title>Bacterial isolates recovered from the One Health project in Brazil.</title>
        <authorList>
            <person name="Valiatti T.B."/>
            <person name="Santos F."/>
            <person name="Cayo R."/>
            <person name="Gales A.C."/>
        </authorList>
    </citation>
    <scope>NUCLEOTIDE SEQUENCE</scope>
    <source>
        <strain evidence="18">PVR188</strain>
    </source>
</reference>
<comment type="subcellular location">
    <subcellularLocation>
        <location evidence="1">Cell inner membrane</location>
        <topology evidence="1">Single-pass type II membrane protein</topology>
    </subcellularLocation>
</comment>
<feature type="binding site" description="covalent" evidence="14">
    <location>
        <position position="80"/>
    </location>
    <ligand>
        <name>heme</name>
        <dbReference type="ChEBI" id="CHEBI:30413"/>
        <label>2</label>
    </ligand>
</feature>
<keyword evidence="9 13" id="KW-0249">Electron transport</keyword>
<feature type="binding site" description="covalent" evidence="14">
    <location>
        <position position="170"/>
    </location>
    <ligand>
        <name>heme</name>
        <dbReference type="ChEBI" id="CHEBI:30413"/>
        <label>4</label>
    </ligand>
</feature>
<keyword evidence="3 13" id="KW-0813">Transport</keyword>
<feature type="binding site" description="covalent" evidence="14">
    <location>
        <position position="48"/>
    </location>
    <ligand>
        <name>heme</name>
        <dbReference type="ChEBI" id="CHEBI:30413"/>
        <label>1</label>
    </ligand>
</feature>
<evidence type="ECO:0000256" key="2">
    <source>
        <dbReference type="ARBA" id="ARBA00006417"/>
    </source>
</evidence>
<feature type="binding site" description="covalent" evidence="14">
    <location>
        <position position="138"/>
    </location>
    <ligand>
        <name>heme</name>
        <dbReference type="ChEBI" id="CHEBI:30413"/>
        <label>3</label>
    </ligand>
</feature>
<name>A0A264VUS5_PRORE</name>
<dbReference type="Proteomes" id="UP001159001">
    <property type="component" value="Unassembled WGS sequence"/>
</dbReference>
<evidence type="ECO:0000313" key="20">
    <source>
        <dbReference type="Proteomes" id="UP000216001"/>
    </source>
</evidence>
<feature type="binding site" description="axial binding residue" evidence="15">
    <location>
        <position position="174"/>
    </location>
    <ligand>
        <name>heme</name>
        <dbReference type="ChEBI" id="CHEBI:30413"/>
        <label>4</label>
    </ligand>
    <ligandPart>
        <name>Fe</name>
        <dbReference type="ChEBI" id="CHEBI:18248"/>
    </ligandPart>
</feature>
<evidence type="ECO:0000256" key="11">
    <source>
        <dbReference type="ARBA" id="ARBA00023004"/>
    </source>
</evidence>
<feature type="transmembrane region" description="Helical" evidence="16">
    <location>
        <begin position="12"/>
        <end position="34"/>
    </location>
</feature>
<proteinExistence type="inferred from homology"/>
<keyword evidence="4 13" id="KW-1003">Cell membrane</keyword>
<evidence type="ECO:0000256" key="15">
    <source>
        <dbReference type="PIRSR" id="PIRSR000014-2"/>
    </source>
</evidence>
<evidence type="ECO:0000256" key="3">
    <source>
        <dbReference type="ARBA" id="ARBA00022448"/>
    </source>
</evidence>
<dbReference type="Proteomes" id="UP000216001">
    <property type="component" value="Unassembled WGS sequence"/>
</dbReference>
<dbReference type="FunFam" id="1.10.3820.10:FF:000001">
    <property type="entry name" value="Cytochrome c-type protein"/>
    <property type="match status" value="1"/>
</dbReference>
<feature type="binding site" description="covalent" evidence="14">
    <location>
        <position position="77"/>
    </location>
    <ligand>
        <name>heme</name>
        <dbReference type="ChEBI" id="CHEBI:30413"/>
        <label>2</label>
    </ligand>
</feature>
<reference evidence="19 20" key="1">
    <citation type="submission" date="2017-07" db="EMBL/GenBank/DDBJ databases">
        <title>blaIMP-27 on transferable plasmids in Proteus mirabilis and Providencia rettgeri.</title>
        <authorList>
            <person name="Potter R."/>
        </authorList>
    </citation>
    <scope>NUCLEOTIDE SEQUENCE [LARGE SCALE GENOMIC DNA]</scope>
    <source>
        <strain evidence="19 20">PR1</strain>
    </source>
</reference>
<keyword evidence="5 13" id="KW-0997">Cell inner membrane</keyword>
<keyword evidence="11 13" id="KW-0408">Iron</keyword>
<dbReference type="Gene3D" id="1.10.3820.10">
    <property type="entry name" value="Di-heme elbow motif domain"/>
    <property type="match status" value="1"/>
</dbReference>
<dbReference type="GeneID" id="92273911"/>
<sequence length="392" mass="43784">MRKLWRALRKPSARWSMLTLIVVGIAVGVALIVVPHVGMKVTSTTEFCVSCHSMEPVYEEYKQSVHFQNASGVRAECHDCHIPSDLPGMIKRKLEASNDIYQTFIAHSIDTPEKFEAKRAELAEREWARMKENNSATCRSCHDYDSMDHAKQNPEAARQMQIAAKENQSCIDCHKGIAHQLPDMSSGFRKQFDELRAKANSDADILYSLDIKPLYSNKGDKDPAGSLLPASEVKVLKRDGDWLQVEITGWTETDGRQRVLSEFPGKRIFVASIRGDVQENVKNLESTVVAATDTSWSKLQATAWMQQGDMVNDIKPIWAYADSLYNGSCNQCHGAPDIAHFDANGWIGTLNGMIGFTSLDKREERTLLKYLQMNASDTAGSSHGDNGVQNEK</sequence>
<dbReference type="EMBL" id="NOWC01000007">
    <property type="protein sequence ID" value="OZS75059.1"/>
    <property type="molecule type" value="Genomic_DNA"/>
</dbReference>
<dbReference type="EMBL" id="JAOWIN010000009">
    <property type="protein sequence ID" value="MDI9093563.1"/>
    <property type="molecule type" value="Genomic_DNA"/>
</dbReference>
<evidence type="ECO:0000313" key="19">
    <source>
        <dbReference type="EMBL" id="OZS75059.1"/>
    </source>
</evidence>
<keyword evidence="6 13" id="KW-0349">Heme</keyword>
<dbReference type="Pfam" id="PF03264">
    <property type="entry name" value="Cytochrom_NNT"/>
    <property type="match status" value="1"/>
</dbReference>
<dbReference type="GO" id="GO:0020037">
    <property type="term" value="F:heme binding"/>
    <property type="evidence" value="ECO:0007669"/>
    <property type="project" value="UniProtKB-UniRule"/>
</dbReference>
<dbReference type="PIRSF" id="PIRSF000014">
    <property type="entry name" value="4_hem_cytch_TorC"/>
    <property type="match status" value="1"/>
</dbReference>
<organism evidence="19 20">
    <name type="scientific">Providencia rettgeri</name>
    <dbReference type="NCBI Taxonomy" id="587"/>
    <lineage>
        <taxon>Bacteria</taxon>
        <taxon>Pseudomonadati</taxon>
        <taxon>Pseudomonadota</taxon>
        <taxon>Gammaproteobacteria</taxon>
        <taxon>Enterobacterales</taxon>
        <taxon>Morganellaceae</taxon>
        <taxon>Providencia</taxon>
    </lineage>
</organism>
<evidence type="ECO:0000256" key="6">
    <source>
        <dbReference type="ARBA" id="ARBA00022617"/>
    </source>
</evidence>
<gene>
    <name evidence="18" type="primary">torC</name>
    <name evidence="19" type="ORF">CHI95_07875</name>
    <name evidence="18" type="ORF">OGX73_13135</name>
</gene>
<dbReference type="PANTHER" id="PTHR30333">
    <property type="entry name" value="CYTOCHROME C-TYPE PROTEIN"/>
    <property type="match status" value="1"/>
</dbReference>
<feature type="binding site" description="axial binding residue" evidence="15">
    <location>
        <position position="333"/>
    </location>
    <ligand>
        <name>heme</name>
        <dbReference type="ChEBI" id="CHEBI:30413"/>
        <label>5</label>
    </ligand>
    <ligandPart>
        <name>Fe</name>
        <dbReference type="ChEBI" id="CHEBI:18248"/>
    </ligandPart>
</feature>
<feature type="binding site" description="axial binding residue" evidence="15">
    <location>
        <position position="142"/>
    </location>
    <ligand>
        <name>heme</name>
        <dbReference type="ChEBI" id="CHEBI:30413"/>
        <label>3</label>
    </ligand>
    <ligandPart>
        <name>Fe</name>
        <dbReference type="ChEBI" id="CHEBI:18248"/>
    </ligandPart>
</feature>
<feature type="binding site" description="axial binding residue" evidence="15">
    <location>
        <position position="52"/>
    </location>
    <ligand>
        <name>heme</name>
        <dbReference type="ChEBI" id="CHEBI:30413"/>
        <label>1</label>
    </ligand>
    <ligandPart>
        <name>Fe</name>
        <dbReference type="ChEBI" id="CHEBI:18248"/>
    </ligandPart>
</feature>
<feature type="binding site" description="covalent" evidence="14">
    <location>
        <position position="51"/>
    </location>
    <ligand>
        <name>heme</name>
        <dbReference type="ChEBI" id="CHEBI:30413"/>
        <label>1</label>
    </ligand>
</feature>
<feature type="binding site" description="covalent" evidence="14">
    <location>
        <position position="329"/>
    </location>
    <ligand>
        <name>heme</name>
        <dbReference type="ChEBI" id="CHEBI:30413"/>
        <label>5</label>
    </ligand>
</feature>
<evidence type="ECO:0000256" key="9">
    <source>
        <dbReference type="ARBA" id="ARBA00022982"/>
    </source>
</evidence>
<keyword evidence="7 16" id="KW-0812">Transmembrane</keyword>
<dbReference type="InterPro" id="IPR036280">
    <property type="entry name" value="Multihaem_cyt_sf"/>
</dbReference>
<dbReference type="GO" id="GO:0009061">
    <property type="term" value="P:anaerobic respiration"/>
    <property type="evidence" value="ECO:0007669"/>
    <property type="project" value="TreeGrafter"/>
</dbReference>
<dbReference type="InterPro" id="IPR009154">
    <property type="entry name" value="Membr-bd_4haem_cyt_TorC"/>
</dbReference>
<evidence type="ECO:0000256" key="1">
    <source>
        <dbReference type="ARBA" id="ARBA00004249"/>
    </source>
</evidence>
<keyword evidence="8 13" id="KW-0479">Metal-binding</keyword>
<keyword evidence="10 16" id="KW-1133">Transmembrane helix</keyword>